<dbReference type="InterPro" id="IPR050109">
    <property type="entry name" value="HTH-type_TetR-like_transc_reg"/>
</dbReference>
<evidence type="ECO:0000256" key="4">
    <source>
        <dbReference type="PROSITE-ProRule" id="PRU00335"/>
    </source>
</evidence>
<dbReference type="PANTHER" id="PTHR30055">
    <property type="entry name" value="HTH-TYPE TRANSCRIPTIONAL REGULATOR RUTR"/>
    <property type="match status" value="1"/>
</dbReference>
<evidence type="ECO:0000256" key="2">
    <source>
        <dbReference type="ARBA" id="ARBA00023125"/>
    </source>
</evidence>
<dbReference type="InterPro" id="IPR001647">
    <property type="entry name" value="HTH_TetR"/>
</dbReference>
<dbReference type="InterPro" id="IPR009057">
    <property type="entry name" value="Homeodomain-like_sf"/>
</dbReference>
<dbReference type="RefSeq" id="WP_390320243.1">
    <property type="nucleotide sequence ID" value="NZ_JBHSPB010000021.1"/>
</dbReference>
<accession>A0ABW0Z552</accession>
<evidence type="ECO:0000259" key="5">
    <source>
        <dbReference type="PROSITE" id="PS50977"/>
    </source>
</evidence>
<dbReference type="PRINTS" id="PR00455">
    <property type="entry name" value="HTHTETR"/>
</dbReference>
<feature type="domain" description="HTH tetR-type" evidence="5">
    <location>
        <begin position="4"/>
        <end position="64"/>
    </location>
</feature>
<keyword evidence="7" id="KW-1185">Reference proteome</keyword>
<dbReference type="Pfam" id="PF00440">
    <property type="entry name" value="TetR_N"/>
    <property type="match status" value="1"/>
</dbReference>
<gene>
    <name evidence="6" type="ORF">ACFP1Z_27010</name>
</gene>
<name>A0ABW0Z552_9ACTN</name>
<protein>
    <submittedName>
        <fullName evidence="6">TetR/AcrR family transcriptional regulator</fullName>
    </submittedName>
</protein>
<keyword evidence="1" id="KW-0805">Transcription regulation</keyword>
<evidence type="ECO:0000313" key="6">
    <source>
        <dbReference type="EMBL" id="MFC5723821.1"/>
    </source>
</evidence>
<feature type="DNA-binding region" description="H-T-H motif" evidence="4">
    <location>
        <begin position="27"/>
        <end position="46"/>
    </location>
</feature>
<dbReference type="InterPro" id="IPR023772">
    <property type="entry name" value="DNA-bd_HTH_TetR-type_CS"/>
</dbReference>
<dbReference type="PROSITE" id="PS01081">
    <property type="entry name" value="HTH_TETR_1"/>
    <property type="match status" value="1"/>
</dbReference>
<comment type="caution">
    <text evidence="6">The sequence shown here is derived from an EMBL/GenBank/DDBJ whole genome shotgun (WGS) entry which is preliminary data.</text>
</comment>
<evidence type="ECO:0000256" key="1">
    <source>
        <dbReference type="ARBA" id="ARBA00023015"/>
    </source>
</evidence>
<organism evidence="6 7">
    <name type="scientific">Streptomyces gamaensis</name>
    <dbReference type="NCBI Taxonomy" id="1763542"/>
    <lineage>
        <taxon>Bacteria</taxon>
        <taxon>Bacillati</taxon>
        <taxon>Actinomycetota</taxon>
        <taxon>Actinomycetes</taxon>
        <taxon>Kitasatosporales</taxon>
        <taxon>Streptomycetaceae</taxon>
        <taxon>Streptomyces</taxon>
    </lineage>
</organism>
<evidence type="ECO:0000313" key="7">
    <source>
        <dbReference type="Proteomes" id="UP001596083"/>
    </source>
</evidence>
<dbReference type="Gene3D" id="1.10.357.10">
    <property type="entry name" value="Tetracycline Repressor, domain 2"/>
    <property type="match status" value="1"/>
</dbReference>
<keyword evidence="2 4" id="KW-0238">DNA-binding</keyword>
<dbReference type="PROSITE" id="PS50977">
    <property type="entry name" value="HTH_TETR_2"/>
    <property type="match status" value="1"/>
</dbReference>
<evidence type="ECO:0000256" key="3">
    <source>
        <dbReference type="ARBA" id="ARBA00023163"/>
    </source>
</evidence>
<dbReference type="Proteomes" id="UP001596083">
    <property type="component" value="Unassembled WGS sequence"/>
</dbReference>
<keyword evidence="3" id="KW-0804">Transcription</keyword>
<proteinExistence type="predicted"/>
<dbReference type="SUPFAM" id="SSF46689">
    <property type="entry name" value="Homeodomain-like"/>
    <property type="match status" value="1"/>
</dbReference>
<dbReference type="PANTHER" id="PTHR30055:SF234">
    <property type="entry name" value="HTH-TYPE TRANSCRIPTIONAL REGULATOR BETI"/>
    <property type="match status" value="1"/>
</dbReference>
<dbReference type="EMBL" id="JBHSPB010000021">
    <property type="protein sequence ID" value="MFC5723821.1"/>
    <property type="molecule type" value="Genomic_DNA"/>
</dbReference>
<sequence length="231" mass="26435">MQQAERGERILEAAGELLVAWGYRRVTIDEIARRAEVGKGTVYLHWKTKDSLLLAVVLNAKWHSHRRQLERMRADPLNILPSRMMLGFHQDFLRTPVLRALHTSDSDILGRLNDAAKKEFAELMELGDQVTIRTLEVLREHGLVRTDDDVRHQYYALMAIATGFFMTEALMFERAPDTPEARGGILAETVRRALETSADHPAVTAAAPEVIALFEQIEQRTEQELRRQLRD</sequence>
<reference evidence="7" key="1">
    <citation type="journal article" date="2019" name="Int. J. Syst. Evol. Microbiol.">
        <title>The Global Catalogue of Microorganisms (GCM) 10K type strain sequencing project: providing services to taxonomists for standard genome sequencing and annotation.</title>
        <authorList>
            <consortium name="The Broad Institute Genomics Platform"/>
            <consortium name="The Broad Institute Genome Sequencing Center for Infectious Disease"/>
            <person name="Wu L."/>
            <person name="Ma J."/>
        </authorList>
    </citation>
    <scope>NUCLEOTIDE SEQUENCE [LARGE SCALE GENOMIC DNA]</scope>
    <source>
        <strain evidence="7">CGMCC 4.7304</strain>
    </source>
</reference>